<dbReference type="EMBL" id="CAFBOR010000219">
    <property type="protein sequence ID" value="CAB4998304.1"/>
    <property type="molecule type" value="Genomic_DNA"/>
</dbReference>
<dbReference type="EMBL" id="CAFAAH010000014">
    <property type="protein sequence ID" value="CAB4788408.1"/>
    <property type="molecule type" value="Genomic_DNA"/>
</dbReference>
<proteinExistence type="predicted"/>
<evidence type="ECO:0000313" key="2">
    <source>
        <dbReference type="EMBL" id="CAB4788408.1"/>
    </source>
</evidence>
<feature type="region of interest" description="Disordered" evidence="1">
    <location>
        <begin position="59"/>
        <end position="79"/>
    </location>
</feature>
<dbReference type="AlphaFoldDB" id="A0A6J6WZL9"/>
<sequence>MHHILRKAAQCGAAYRSAAYPFPMAKTWITTCGDTITEREVAKILDDVKLRKLLTNLEPPTDDDTPFKFADHPPVPLTK</sequence>
<protein>
    <submittedName>
        <fullName evidence="2">Unannotated protein</fullName>
    </submittedName>
</protein>
<evidence type="ECO:0000313" key="3">
    <source>
        <dbReference type="EMBL" id="CAB4998304.1"/>
    </source>
</evidence>
<reference evidence="2" key="1">
    <citation type="submission" date="2020-05" db="EMBL/GenBank/DDBJ databases">
        <authorList>
            <person name="Chiriac C."/>
            <person name="Salcher M."/>
            <person name="Ghai R."/>
            <person name="Kavagutti S V."/>
        </authorList>
    </citation>
    <scope>NUCLEOTIDE SEQUENCE</scope>
</reference>
<evidence type="ECO:0000256" key="1">
    <source>
        <dbReference type="SAM" id="MobiDB-lite"/>
    </source>
</evidence>
<organism evidence="2">
    <name type="scientific">freshwater metagenome</name>
    <dbReference type="NCBI Taxonomy" id="449393"/>
    <lineage>
        <taxon>unclassified sequences</taxon>
        <taxon>metagenomes</taxon>
        <taxon>ecological metagenomes</taxon>
    </lineage>
</organism>
<gene>
    <name evidence="2" type="ORF">UFOPK2996_00238</name>
    <name evidence="3" type="ORF">UFOPK3974_01347</name>
</gene>
<accession>A0A6J6WZL9</accession>
<name>A0A6J6WZL9_9ZZZZ</name>